<proteinExistence type="predicted"/>
<dbReference type="KEGG" id="sazo:D1868_05995"/>
<accession>A0A650CP19</accession>
<organism evidence="2 3">
    <name type="scientific">Stygiolobus azoricus</name>
    <dbReference type="NCBI Taxonomy" id="41675"/>
    <lineage>
        <taxon>Archaea</taxon>
        <taxon>Thermoproteota</taxon>
        <taxon>Thermoprotei</taxon>
        <taxon>Sulfolobales</taxon>
        <taxon>Sulfolobaceae</taxon>
        <taxon>Stygiolobus</taxon>
    </lineage>
</organism>
<dbReference type="PANTHER" id="PTHR34595:SF7">
    <property type="entry name" value="SLL1039 PROTEIN"/>
    <property type="match status" value="1"/>
</dbReference>
<feature type="domain" description="Circularly permuted ATP-grasp type 2" evidence="1">
    <location>
        <begin position="66"/>
        <end position="413"/>
    </location>
</feature>
<dbReference type="Gene3D" id="3.40.50.11290">
    <property type="match status" value="1"/>
</dbReference>
<dbReference type="EMBL" id="CP045483">
    <property type="protein sequence ID" value="QGR19586.1"/>
    <property type="molecule type" value="Genomic_DNA"/>
</dbReference>
<protein>
    <submittedName>
        <fullName evidence="2">Circularly permuted type 2 ATP-grasp protein</fullName>
    </submittedName>
</protein>
<dbReference type="InterPro" id="IPR051680">
    <property type="entry name" value="ATP-dep_Glu-Cys_Ligase-2"/>
</dbReference>
<dbReference type="PANTHER" id="PTHR34595">
    <property type="entry name" value="BLR5612 PROTEIN"/>
    <property type="match status" value="1"/>
</dbReference>
<dbReference type="Proteomes" id="UP000423396">
    <property type="component" value="Chromosome"/>
</dbReference>
<dbReference type="OrthoDB" id="38503at2157"/>
<dbReference type="PIRSF" id="PIRSF005522">
    <property type="entry name" value="UCP005522"/>
    <property type="match status" value="1"/>
</dbReference>
<dbReference type="RefSeq" id="WP_156006506.1">
    <property type="nucleotide sequence ID" value="NZ_CP045483.1"/>
</dbReference>
<reference evidence="2 3" key="1">
    <citation type="submission" date="2019-10" db="EMBL/GenBank/DDBJ databases">
        <title>Genome Sequences from Six Type Strain Members of the Archaeal Family Sulfolobaceae: Acidianus ambivalens, Acidianus infernus, Metallosphaera prunae, Stygiolobus azoricus, Sulfolobus metallicus, and Sulfurisphaera ohwakuensis.</title>
        <authorList>
            <person name="Counts J.A."/>
            <person name="Kelly R.M."/>
        </authorList>
    </citation>
    <scope>NUCLEOTIDE SEQUENCE [LARGE SCALE GENOMIC DNA]</scope>
    <source>
        <strain evidence="2 3">FC6</strain>
    </source>
</reference>
<dbReference type="InterPro" id="IPR016450">
    <property type="entry name" value="UCP005522"/>
</dbReference>
<dbReference type="GeneID" id="42798603"/>
<keyword evidence="3" id="KW-1185">Reference proteome</keyword>
<dbReference type="InterPro" id="IPR025841">
    <property type="entry name" value="CP_ATPgrasp_2"/>
</dbReference>
<dbReference type="SUPFAM" id="SSF56059">
    <property type="entry name" value="Glutathione synthetase ATP-binding domain-like"/>
    <property type="match status" value="1"/>
</dbReference>
<evidence type="ECO:0000259" key="1">
    <source>
        <dbReference type="Pfam" id="PF14403"/>
    </source>
</evidence>
<gene>
    <name evidence="2" type="ORF">D1868_05995</name>
</gene>
<evidence type="ECO:0000313" key="3">
    <source>
        <dbReference type="Proteomes" id="UP000423396"/>
    </source>
</evidence>
<dbReference type="AlphaFoldDB" id="A0A650CP19"/>
<name>A0A650CP19_9CREN</name>
<sequence>MIPFKKINSSSYLEYYDERYKQIITDVENSKDYFKHVKLVNEIAYREGFTFYTSYYYRSIKIDPLPRIITRDEFNLISDGLKKRGEAINKFLYSWYHGDKVVVPEEIIKSSVYFRPEMIGFDPPKGIYVYIYGEDLVKVHGVPYILEDNVRIPSGMSYAIKTVELVNREFKDVYSKKGDIGDGLSKLKSTLEKASDTKDPVIVILTDGTYNSAYFEHKFYSDNLNIILAEPSDIAVKEGEVVVKTIDSGEVHVDVIYRRIEDLDILTPGLMNAYLRGWVNIVNAPGTGIADDKITFCFMPKIMDFMGIKEVIRQPFSLPLEGTKEQFEKELEKFVIKRREGYGGSGTYVLKDLPSEERVKILREARNYPEEFMIQETLDFDTVISAIEDNFYQTYADIRVFMFIDEASTSILSRVAPFGSRITNNSSGGLVKPVWIL</sequence>
<dbReference type="Pfam" id="PF14403">
    <property type="entry name" value="CP_ATPgrasp_2"/>
    <property type="match status" value="1"/>
</dbReference>
<evidence type="ECO:0000313" key="2">
    <source>
        <dbReference type="EMBL" id="QGR19586.1"/>
    </source>
</evidence>